<dbReference type="GO" id="GO:0005829">
    <property type="term" value="C:cytosol"/>
    <property type="evidence" value="ECO:0007669"/>
    <property type="project" value="TreeGrafter"/>
</dbReference>
<dbReference type="GO" id="GO:0045947">
    <property type="term" value="P:negative regulation of translational initiation"/>
    <property type="evidence" value="ECO:0007669"/>
    <property type="project" value="UniProtKB-UniRule"/>
</dbReference>
<dbReference type="PANTHER" id="PTHR34984:SF1">
    <property type="entry name" value="CARBON STORAGE REGULATOR"/>
    <property type="match status" value="1"/>
</dbReference>
<accession>A0A7G1G283</accession>
<organism evidence="5 6">
    <name type="scientific">Tepiditoga spiralis</name>
    <dbReference type="NCBI Taxonomy" id="2108365"/>
    <lineage>
        <taxon>Bacteria</taxon>
        <taxon>Thermotogati</taxon>
        <taxon>Thermotogota</taxon>
        <taxon>Thermotogae</taxon>
        <taxon>Petrotogales</taxon>
        <taxon>Petrotogaceae</taxon>
        <taxon>Tepiditoga</taxon>
    </lineage>
</organism>
<sequence>MLILSRKKGESIIIKTNDKTIKIKILENNGDIKIGFEADKDIKIYRNELYEEIAKNNKQSISDLNSLNKIKNLFDNNENSL</sequence>
<evidence type="ECO:0000313" key="5">
    <source>
        <dbReference type="EMBL" id="BBE30450.1"/>
    </source>
</evidence>
<dbReference type="FunCoup" id="A0A7G1G283">
    <property type="interactions" value="77"/>
</dbReference>
<keyword evidence="4" id="KW-1005">Bacterial flagellum biogenesis</keyword>
<dbReference type="GO" id="GO:0044781">
    <property type="term" value="P:bacterial-type flagellum organization"/>
    <property type="evidence" value="ECO:0007669"/>
    <property type="project" value="UniProtKB-KW"/>
</dbReference>
<keyword evidence="3 4" id="KW-0694">RNA-binding</keyword>
<proteinExistence type="inferred from homology"/>
<dbReference type="EMBL" id="AP018712">
    <property type="protein sequence ID" value="BBE30450.1"/>
    <property type="molecule type" value="Genomic_DNA"/>
</dbReference>
<evidence type="ECO:0000256" key="1">
    <source>
        <dbReference type="ARBA" id="ARBA00022490"/>
    </source>
</evidence>
<evidence type="ECO:0000256" key="2">
    <source>
        <dbReference type="ARBA" id="ARBA00022845"/>
    </source>
</evidence>
<evidence type="ECO:0000313" key="6">
    <source>
        <dbReference type="Proteomes" id="UP000516361"/>
    </source>
</evidence>
<gene>
    <name evidence="4" type="primary">csrA</name>
    <name evidence="5" type="ORF">OSSY52_05910</name>
</gene>
<dbReference type="Gene3D" id="2.60.40.4380">
    <property type="entry name" value="Translational regulator CsrA"/>
    <property type="match status" value="1"/>
</dbReference>
<keyword evidence="6" id="KW-1185">Reference proteome</keyword>
<name>A0A7G1G283_9BACT</name>
<dbReference type="GO" id="GO:0006109">
    <property type="term" value="P:regulation of carbohydrate metabolic process"/>
    <property type="evidence" value="ECO:0007669"/>
    <property type="project" value="InterPro"/>
</dbReference>
<reference evidence="5 6" key="1">
    <citation type="submission" date="2018-06" db="EMBL/GenBank/DDBJ databases">
        <title>Genome sequencing of Oceanotoga sp. sy52.</title>
        <authorList>
            <person name="Mori K."/>
        </authorList>
    </citation>
    <scope>NUCLEOTIDE SEQUENCE [LARGE SCALE GENOMIC DNA]</scope>
    <source>
        <strain evidence="6">sy52</strain>
    </source>
</reference>
<keyword evidence="1 4" id="KW-0963">Cytoplasm</keyword>
<dbReference type="InParanoid" id="A0A7G1G283"/>
<comment type="subunit">
    <text evidence="4">Homodimer; the beta-strands of each monomer intercalate to form a hydrophobic core, while the alpha-helices form wings that extend away from the core.</text>
</comment>
<dbReference type="SUPFAM" id="SSF117130">
    <property type="entry name" value="CsrA-like"/>
    <property type="match status" value="1"/>
</dbReference>
<keyword evidence="2 4" id="KW-0810">Translation regulation</keyword>
<dbReference type="KEGG" id="ocy:OSSY52_05910"/>
<protein>
    <recommendedName>
        <fullName evidence="4">Translational regulator CsrA</fullName>
    </recommendedName>
</protein>
<dbReference type="InterPro" id="IPR003751">
    <property type="entry name" value="CsrA"/>
</dbReference>
<comment type="subcellular location">
    <subcellularLocation>
        <location evidence="4">Cytoplasm</location>
    </subcellularLocation>
</comment>
<dbReference type="PANTHER" id="PTHR34984">
    <property type="entry name" value="CARBON STORAGE REGULATOR"/>
    <property type="match status" value="1"/>
</dbReference>
<keyword evidence="4" id="KW-0678">Repressor</keyword>
<dbReference type="AlphaFoldDB" id="A0A7G1G283"/>
<dbReference type="HAMAP" id="MF_00167">
    <property type="entry name" value="CsrA"/>
    <property type="match status" value="1"/>
</dbReference>
<dbReference type="RefSeq" id="WP_190615546.1">
    <property type="nucleotide sequence ID" value="NZ_AP018712.1"/>
</dbReference>
<dbReference type="Proteomes" id="UP000516361">
    <property type="component" value="Chromosome"/>
</dbReference>
<comment type="similarity">
    <text evidence="4">Belongs to the CsrA/RsmA family.</text>
</comment>
<evidence type="ECO:0000256" key="3">
    <source>
        <dbReference type="ARBA" id="ARBA00022884"/>
    </source>
</evidence>
<evidence type="ECO:0000256" key="4">
    <source>
        <dbReference type="HAMAP-Rule" id="MF_00167"/>
    </source>
</evidence>
<comment type="function">
    <text evidence="4">A translational regulator that binds mRNA to regulate translation initiation and/or mRNA stability. Usually binds in the 5'-UTR at or near the Shine-Dalgarno sequence preventing ribosome-binding, thus repressing translation. Its main target seems to be the major flagellin gene, while its function is anatagonized by FliW.</text>
</comment>
<dbReference type="InterPro" id="IPR036107">
    <property type="entry name" value="CsrA_sf"/>
</dbReference>
<dbReference type="Pfam" id="PF02599">
    <property type="entry name" value="CsrA"/>
    <property type="match status" value="1"/>
</dbReference>
<dbReference type="GO" id="GO:1902208">
    <property type="term" value="P:regulation of bacterial-type flagellum assembly"/>
    <property type="evidence" value="ECO:0007669"/>
    <property type="project" value="UniProtKB-UniRule"/>
</dbReference>
<dbReference type="GO" id="GO:0006402">
    <property type="term" value="P:mRNA catabolic process"/>
    <property type="evidence" value="ECO:0007669"/>
    <property type="project" value="InterPro"/>
</dbReference>
<dbReference type="GO" id="GO:0048027">
    <property type="term" value="F:mRNA 5'-UTR binding"/>
    <property type="evidence" value="ECO:0007669"/>
    <property type="project" value="UniProtKB-UniRule"/>
</dbReference>